<dbReference type="GO" id="GO:0003677">
    <property type="term" value="F:DNA binding"/>
    <property type="evidence" value="ECO:0007669"/>
    <property type="project" value="UniProtKB-KW"/>
</dbReference>
<dbReference type="CDD" id="cd06170">
    <property type="entry name" value="LuxR_C_like"/>
    <property type="match status" value="1"/>
</dbReference>
<dbReference type="InterPro" id="IPR001789">
    <property type="entry name" value="Sig_transdc_resp-reg_receiver"/>
</dbReference>
<evidence type="ECO:0000256" key="2">
    <source>
        <dbReference type="ARBA" id="ARBA00023125"/>
    </source>
</evidence>
<dbReference type="InterPro" id="IPR011006">
    <property type="entry name" value="CheY-like_superfamily"/>
</dbReference>
<keyword evidence="2" id="KW-0238">DNA-binding</keyword>
<dbReference type="PRINTS" id="PR00038">
    <property type="entry name" value="HTHLUXR"/>
</dbReference>
<dbReference type="PROSITE" id="PS50043">
    <property type="entry name" value="HTH_LUXR_2"/>
    <property type="match status" value="1"/>
</dbReference>
<dbReference type="PANTHER" id="PTHR43214:SF43">
    <property type="entry name" value="TWO-COMPONENT RESPONSE REGULATOR"/>
    <property type="match status" value="1"/>
</dbReference>
<dbReference type="OrthoDB" id="9797341at2"/>
<dbReference type="Proteomes" id="UP000193431">
    <property type="component" value="Chromosome"/>
</dbReference>
<dbReference type="SMART" id="SM00421">
    <property type="entry name" value="HTH_LUXR"/>
    <property type="match status" value="1"/>
</dbReference>
<dbReference type="InterPro" id="IPR058245">
    <property type="entry name" value="NreC/VraR/RcsB-like_REC"/>
</dbReference>
<evidence type="ECO:0000259" key="5">
    <source>
        <dbReference type="PROSITE" id="PS50110"/>
    </source>
</evidence>
<keyword evidence="7" id="KW-1185">Reference proteome</keyword>
<feature type="modified residue" description="4-aspartylphosphate" evidence="3">
    <location>
        <position position="60"/>
    </location>
</feature>
<dbReference type="STRING" id="331648.BST97_15185"/>
<dbReference type="InterPro" id="IPR000792">
    <property type="entry name" value="Tscrpt_reg_LuxR_C"/>
</dbReference>
<name>A0A1W6MP28_9FLAO</name>
<dbReference type="PANTHER" id="PTHR43214">
    <property type="entry name" value="TWO-COMPONENT RESPONSE REGULATOR"/>
    <property type="match status" value="1"/>
</dbReference>
<dbReference type="GO" id="GO:0006355">
    <property type="term" value="P:regulation of DNA-templated transcription"/>
    <property type="evidence" value="ECO:0007669"/>
    <property type="project" value="InterPro"/>
</dbReference>
<feature type="domain" description="Response regulatory" evidence="5">
    <location>
        <begin position="7"/>
        <end position="125"/>
    </location>
</feature>
<dbReference type="Pfam" id="PF00196">
    <property type="entry name" value="GerE"/>
    <property type="match status" value="1"/>
</dbReference>
<dbReference type="Pfam" id="PF00072">
    <property type="entry name" value="Response_reg"/>
    <property type="match status" value="1"/>
</dbReference>
<dbReference type="AlphaFoldDB" id="A0A1W6MP28"/>
<dbReference type="Gene3D" id="3.40.50.2300">
    <property type="match status" value="1"/>
</dbReference>
<proteinExistence type="predicted"/>
<protein>
    <submittedName>
        <fullName evidence="6">Two-component system response regulator</fullName>
    </submittedName>
</protein>
<dbReference type="InterPro" id="IPR039420">
    <property type="entry name" value="WalR-like"/>
</dbReference>
<dbReference type="SUPFAM" id="SSF52172">
    <property type="entry name" value="CheY-like"/>
    <property type="match status" value="1"/>
</dbReference>
<sequence>MNNLTIKLGIVDDETLIVSLLSSYFEKLNDFNVVLTAESGEHLLSQLESGQEKPEILLLDINMGGMSGIETLNHLRKKYDDIQVIVMSSHYKKNFTGFMLKNGVAAFIPKGISPQALSDIIRHVKNHDYYFLPEQMEVVRKQISSRSPEPILDTKKSLSEREIDVLQLICQQKTSQEISEKLHVTKSTVEGHKRSIFAKTNTKNIAGLVIFAVQNEIVDINNLNVEF</sequence>
<evidence type="ECO:0000259" key="4">
    <source>
        <dbReference type="PROSITE" id="PS50043"/>
    </source>
</evidence>
<dbReference type="RefSeq" id="WP_085768022.1">
    <property type="nucleotide sequence ID" value="NZ_CP019344.1"/>
</dbReference>
<feature type="domain" description="HTH luxR-type" evidence="4">
    <location>
        <begin position="151"/>
        <end position="216"/>
    </location>
</feature>
<gene>
    <name evidence="6" type="ORF">BST97_15185</name>
</gene>
<dbReference type="CDD" id="cd17535">
    <property type="entry name" value="REC_NarL-like"/>
    <property type="match status" value="1"/>
</dbReference>
<evidence type="ECO:0000256" key="1">
    <source>
        <dbReference type="ARBA" id="ARBA00022553"/>
    </source>
</evidence>
<dbReference type="GO" id="GO:0000160">
    <property type="term" value="P:phosphorelay signal transduction system"/>
    <property type="evidence" value="ECO:0007669"/>
    <property type="project" value="InterPro"/>
</dbReference>
<evidence type="ECO:0000256" key="3">
    <source>
        <dbReference type="PROSITE-ProRule" id="PRU00169"/>
    </source>
</evidence>
<reference evidence="6 7" key="1">
    <citation type="submission" date="2016-11" db="EMBL/GenBank/DDBJ databases">
        <title>Trade-off between light-utilization and light-protection in marine flavobacteria.</title>
        <authorList>
            <person name="Kumagai Y."/>
        </authorList>
    </citation>
    <scope>NUCLEOTIDE SEQUENCE [LARGE SCALE GENOMIC DNA]</scope>
    <source>
        <strain evidence="6 7">JCM 13191</strain>
    </source>
</reference>
<dbReference type="EMBL" id="CP019344">
    <property type="protein sequence ID" value="ARN79219.1"/>
    <property type="molecule type" value="Genomic_DNA"/>
</dbReference>
<accession>A0A1W6MP28</accession>
<dbReference type="PROSITE" id="PS50110">
    <property type="entry name" value="RESPONSE_REGULATORY"/>
    <property type="match status" value="1"/>
</dbReference>
<dbReference type="SMART" id="SM00448">
    <property type="entry name" value="REC"/>
    <property type="match status" value="1"/>
</dbReference>
<evidence type="ECO:0000313" key="6">
    <source>
        <dbReference type="EMBL" id="ARN79219.1"/>
    </source>
</evidence>
<evidence type="ECO:0000313" key="7">
    <source>
        <dbReference type="Proteomes" id="UP000193431"/>
    </source>
</evidence>
<keyword evidence="1 3" id="KW-0597">Phosphoprotein</keyword>
<organism evidence="6 7">
    <name type="scientific">Nonlabens spongiae</name>
    <dbReference type="NCBI Taxonomy" id="331648"/>
    <lineage>
        <taxon>Bacteria</taxon>
        <taxon>Pseudomonadati</taxon>
        <taxon>Bacteroidota</taxon>
        <taxon>Flavobacteriia</taxon>
        <taxon>Flavobacteriales</taxon>
        <taxon>Flavobacteriaceae</taxon>
        <taxon>Nonlabens</taxon>
    </lineage>
</organism>